<evidence type="ECO:0000313" key="2">
    <source>
        <dbReference type="Proteomes" id="UP000236161"/>
    </source>
</evidence>
<sequence length="140" mass="16134">MHRTSLRAIEIVRSRRETAKLLARLHRGTVRLRTRLRRGTAMLLARLRGSTYKLERLRFRTARLRATVVLMELCGCDAKLGVCARNCHTSRETARLAQGCARNDEALRNCKAARNSEAWQNFEAVHGTARLHRITVRLRM</sequence>
<evidence type="ECO:0000313" key="1">
    <source>
        <dbReference type="EMBL" id="PKA47871.1"/>
    </source>
</evidence>
<keyword evidence="2" id="KW-1185">Reference proteome</keyword>
<accession>A0A2H9ZX37</accession>
<protein>
    <submittedName>
        <fullName evidence="1">Uncharacterized protein</fullName>
    </submittedName>
</protein>
<gene>
    <name evidence="1" type="ORF">AXF42_Ash019882</name>
</gene>
<proteinExistence type="predicted"/>
<name>A0A2H9ZX37_9ASPA</name>
<reference evidence="1 2" key="1">
    <citation type="journal article" date="2017" name="Nature">
        <title>The Apostasia genome and the evolution of orchids.</title>
        <authorList>
            <person name="Zhang G.Q."/>
            <person name="Liu K.W."/>
            <person name="Li Z."/>
            <person name="Lohaus R."/>
            <person name="Hsiao Y.Y."/>
            <person name="Niu S.C."/>
            <person name="Wang J.Y."/>
            <person name="Lin Y.C."/>
            <person name="Xu Q."/>
            <person name="Chen L.J."/>
            <person name="Yoshida K."/>
            <person name="Fujiwara S."/>
            <person name="Wang Z.W."/>
            <person name="Zhang Y.Q."/>
            <person name="Mitsuda N."/>
            <person name="Wang M."/>
            <person name="Liu G.H."/>
            <person name="Pecoraro L."/>
            <person name="Huang H.X."/>
            <person name="Xiao X.J."/>
            <person name="Lin M."/>
            <person name="Wu X.Y."/>
            <person name="Wu W.L."/>
            <person name="Chen Y.Y."/>
            <person name="Chang S.B."/>
            <person name="Sakamoto S."/>
            <person name="Ohme-Takagi M."/>
            <person name="Yagi M."/>
            <person name="Zeng S.J."/>
            <person name="Shen C.Y."/>
            <person name="Yeh C.M."/>
            <person name="Luo Y.B."/>
            <person name="Tsai W.C."/>
            <person name="Van de Peer Y."/>
            <person name="Liu Z.J."/>
        </authorList>
    </citation>
    <scope>NUCLEOTIDE SEQUENCE [LARGE SCALE GENOMIC DNA]</scope>
    <source>
        <strain evidence="2">cv. Shenzhen</strain>
        <tissue evidence="1">Stem</tissue>
    </source>
</reference>
<organism evidence="1 2">
    <name type="scientific">Apostasia shenzhenica</name>
    <dbReference type="NCBI Taxonomy" id="1088818"/>
    <lineage>
        <taxon>Eukaryota</taxon>
        <taxon>Viridiplantae</taxon>
        <taxon>Streptophyta</taxon>
        <taxon>Embryophyta</taxon>
        <taxon>Tracheophyta</taxon>
        <taxon>Spermatophyta</taxon>
        <taxon>Magnoliopsida</taxon>
        <taxon>Liliopsida</taxon>
        <taxon>Asparagales</taxon>
        <taxon>Orchidaceae</taxon>
        <taxon>Apostasioideae</taxon>
        <taxon>Apostasia</taxon>
    </lineage>
</organism>
<dbReference type="EMBL" id="KZ453045">
    <property type="protein sequence ID" value="PKA47871.1"/>
    <property type="molecule type" value="Genomic_DNA"/>
</dbReference>
<dbReference type="AlphaFoldDB" id="A0A2H9ZX37"/>
<dbReference type="Proteomes" id="UP000236161">
    <property type="component" value="Unassembled WGS sequence"/>
</dbReference>